<sequence length="60" mass="6693">MMEEEKDCQAVLTQLMAVRSSIDKVIGVVVEENVKECLAQQQVPITEEFAAALQLISKTR</sequence>
<dbReference type="Pfam" id="PF02583">
    <property type="entry name" value="Trns_repr_metal"/>
    <property type="match status" value="1"/>
</dbReference>
<proteinExistence type="predicted"/>
<evidence type="ECO:0000313" key="1">
    <source>
        <dbReference type="EMBL" id="OJG18911.1"/>
    </source>
</evidence>
<accession>A0A1L8RGJ6</accession>
<dbReference type="AlphaFoldDB" id="A0A1L8RGJ6"/>
<dbReference type="GO" id="GO:0045892">
    <property type="term" value="P:negative regulation of DNA-templated transcription"/>
    <property type="evidence" value="ECO:0007669"/>
    <property type="project" value="UniProtKB-ARBA"/>
</dbReference>
<evidence type="ECO:0000313" key="2">
    <source>
        <dbReference type="Proteomes" id="UP000181884"/>
    </source>
</evidence>
<dbReference type="GO" id="GO:0003677">
    <property type="term" value="F:DNA binding"/>
    <property type="evidence" value="ECO:0007669"/>
    <property type="project" value="InterPro"/>
</dbReference>
<comment type="caution">
    <text evidence="1">The sequence shown here is derived from an EMBL/GenBank/DDBJ whole genome shotgun (WGS) entry which is preliminary data.</text>
</comment>
<organism evidence="1 2">
    <name type="scientific">Enterococcus canis</name>
    <dbReference type="NCBI Taxonomy" id="214095"/>
    <lineage>
        <taxon>Bacteria</taxon>
        <taxon>Bacillati</taxon>
        <taxon>Bacillota</taxon>
        <taxon>Bacilli</taxon>
        <taxon>Lactobacillales</taxon>
        <taxon>Enterococcaceae</taxon>
        <taxon>Enterococcus</taxon>
    </lineage>
</organism>
<dbReference type="Proteomes" id="UP000181884">
    <property type="component" value="Unassembled WGS sequence"/>
</dbReference>
<dbReference type="GO" id="GO:0046872">
    <property type="term" value="F:metal ion binding"/>
    <property type="evidence" value="ECO:0007669"/>
    <property type="project" value="InterPro"/>
</dbReference>
<dbReference type="InterPro" id="IPR038390">
    <property type="entry name" value="Metal_Tscrpt_repr_sf"/>
</dbReference>
<protein>
    <submittedName>
        <fullName evidence="1">Uncharacterized protein</fullName>
    </submittedName>
</protein>
<reference evidence="1 2" key="1">
    <citation type="submission" date="2014-12" db="EMBL/GenBank/DDBJ databases">
        <title>Draft genome sequences of 29 type strains of Enterococci.</title>
        <authorList>
            <person name="Zhong Z."/>
            <person name="Sun Z."/>
            <person name="Liu W."/>
            <person name="Zhang W."/>
            <person name="Zhang H."/>
        </authorList>
    </citation>
    <scope>NUCLEOTIDE SEQUENCE [LARGE SCALE GENOMIC DNA]</scope>
    <source>
        <strain evidence="1 2">DSM 17029</strain>
    </source>
</reference>
<dbReference type="STRING" id="214095.RU97_GL001529"/>
<name>A0A1L8RGJ6_9ENTE</name>
<gene>
    <name evidence="1" type="ORF">RU97_GL001529</name>
</gene>
<dbReference type="Gene3D" id="1.20.58.1000">
    <property type="entry name" value="Metal-sensitive repressor, helix protomer"/>
    <property type="match status" value="1"/>
</dbReference>
<keyword evidence="2" id="KW-1185">Reference proteome</keyword>
<dbReference type="InterPro" id="IPR003735">
    <property type="entry name" value="Metal_Tscrpt_repr"/>
</dbReference>
<dbReference type="EMBL" id="JXKH01000003">
    <property type="protein sequence ID" value="OJG18911.1"/>
    <property type="molecule type" value="Genomic_DNA"/>
</dbReference>